<name>A0A6S5RKD6_9GAMM</name>
<dbReference type="EMBL" id="AP022213">
    <property type="protein sequence ID" value="BBT15322.1"/>
    <property type="molecule type" value="Genomic_DNA"/>
</dbReference>
<dbReference type="InterPro" id="IPR057326">
    <property type="entry name" value="KR_dom"/>
</dbReference>
<dbReference type="PRINTS" id="PR00081">
    <property type="entry name" value="GDHRDH"/>
</dbReference>
<dbReference type="NCBIfam" id="NF005559">
    <property type="entry name" value="PRK07231.1"/>
    <property type="match status" value="1"/>
</dbReference>
<evidence type="ECO:0000256" key="2">
    <source>
        <dbReference type="ARBA" id="ARBA00023002"/>
    </source>
</evidence>
<reference evidence="4 5" key="1">
    <citation type="submission" date="2019-12" db="EMBL/GenBank/DDBJ databases">
        <title>complete genome sequences of Pseudomonas otitidis str. WP8-S17-CRE-03 isolated from wastewater treatment plant effluent.</title>
        <authorList>
            <person name="Sekizuka T."/>
            <person name="Itokawa K."/>
            <person name="Yatsu K."/>
            <person name="Inamine Y."/>
            <person name="Kuroda M."/>
        </authorList>
    </citation>
    <scope>NUCLEOTIDE SEQUENCE [LARGE SCALE GENOMIC DNA]</scope>
    <source>
        <strain evidence="4 5">WP8-S17-CRE-03</strain>
    </source>
</reference>
<organism evidence="4 5">
    <name type="scientific">Metapseudomonas otitidis</name>
    <dbReference type="NCBI Taxonomy" id="319939"/>
    <lineage>
        <taxon>Bacteria</taxon>
        <taxon>Pseudomonadati</taxon>
        <taxon>Pseudomonadota</taxon>
        <taxon>Gammaproteobacteria</taxon>
        <taxon>Pseudomonadales</taxon>
        <taxon>Pseudomonadaceae</taxon>
        <taxon>Metapseudomonas</taxon>
    </lineage>
</organism>
<dbReference type="Proteomes" id="UP000515591">
    <property type="component" value="Chromosome"/>
</dbReference>
<dbReference type="InterPro" id="IPR002347">
    <property type="entry name" value="SDR_fam"/>
</dbReference>
<feature type="domain" description="Ketoreductase" evidence="3">
    <location>
        <begin position="7"/>
        <end position="186"/>
    </location>
</feature>
<dbReference type="PROSITE" id="PS00061">
    <property type="entry name" value="ADH_SHORT"/>
    <property type="match status" value="1"/>
</dbReference>
<evidence type="ECO:0000256" key="1">
    <source>
        <dbReference type="ARBA" id="ARBA00006484"/>
    </source>
</evidence>
<comment type="similarity">
    <text evidence="1">Belongs to the short-chain dehydrogenases/reductases (SDR) family.</text>
</comment>
<gene>
    <name evidence="4" type="ORF">WP8S17C03_13710</name>
</gene>
<dbReference type="PANTHER" id="PTHR24321:SF15">
    <property type="entry name" value="OXIDOREDUCTASE UCPA"/>
    <property type="match status" value="1"/>
</dbReference>
<dbReference type="AlphaFoldDB" id="A0A6S5RKD6"/>
<dbReference type="PRINTS" id="PR00080">
    <property type="entry name" value="SDRFAMILY"/>
</dbReference>
<proteinExistence type="inferred from homology"/>
<dbReference type="SMART" id="SM00822">
    <property type="entry name" value="PKS_KR"/>
    <property type="match status" value="1"/>
</dbReference>
<dbReference type="GO" id="GO:0016491">
    <property type="term" value="F:oxidoreductase activity"/>
    <property type="evidence" value="ECO:0007669"/>
    <property type="project" value="UniProtKB-KW"/>
</dbReference>
<accession>A0A6S5RKD6</accession>
<evidence type="ECO:0000313" key="4">
    <source>
        <dbReference type="EMBL" id="BBT15322.1"/>
    </source>
</evidence>
<dbReference type="Gene3D" id="3.40.50.720">
    <property type="entry name" value="NAD(P)-binding Rossmann-like Domain"/>
    <property type="match status" value="1"/>
</dbReference>
<dbReference type="RefSeq" id="WP_182851988.1">
    <property type="nucleotide sequence ID" value="NZ_AP022213.1"/>
</dbReference>
<protein>
    <submittedName>
        <fullName evidence="4">3-alpha-hydroxysteroid dehydrogenase</fullName>
    </submittedName>
</protein>
<sequence>MQRLQNKIAIITGGARGMGARTSRLFIEEGATLVIADVLEEEGQALADELGPRASFQRLDVSDEANWQRLVDDTLARHGRIDVLVNNAAVLTFGAIGALPRETFERVLAVNLTGTFLGISAVTPIMCRQGAGSIVNISSVDGLRGVNALAAYAASKWGIRGLTKVAALELGLHGVRVNSVHPGGVDTLMSNPGGAPRESLADQYRMVPLQRIGAPEEIARATLFLASDEASYCNGSELAVDGGMSAGFYYEGLPGSPTAPVSWDANHEQGDQRHG</sequence>
<evidence type="ECO:0000313" key="5">
    <source>
        <dbReference type="Proteomes" id="UP000515591"/>
    </source>
</evidence>
<dbReference type="FunFam" id="3.40.50.720:FF:000084">
    <property type="entry name" value="Short-chain dehydrogenase reductase"/>
    <property type="match status" value="1"/>
</dbReference>
<dbReference type="SUPFAM" id="SSF51735">
    <property type="entry name" value="NAD(P)-binding Rossmann-fold domains"/>
    <property type="match status" value="1"/>
</dbReference>
<evidence type="ECO:0000259" key="3">
    <source>
        <dbReference type="SMART" id="SM00822"/>
    </source>
</evidence>
<dbReference type="InterPro" id="IPR020904">
    <property type="entry name" value="Sc_DH/Rdtase_CS"/>
</dbReference>
<dbReference type="Pfam" id="PF13561">
    <property type="entry name" value="adh_short_C2"/>
    <property type="match status" value="1"/>
</dbReference>
<keyword evidence="2" id="KW-0560">Oxidoreductase</keyword>
<dbReference type="PANTHER" id="PTHR24321">
    <property type="entry name" value="DEHYDROGENASES, SHORT CHAIN"/>
    <property type="match status" value="1"/>
</dbReference>
<dbReference type="InterPro" id="IPR036291">
    <property type="entry name" value="NAD(P)-bd_dom_sf"/>
</dbReference>